<feature type="domain" description="Response regulatory" evidence="2">
    <location>
        <begin position="3"/>
        <end position="117"/>
    </location>
</feature>
<evidence type="ECO:0000259" key="2">
    <source>
        <dbReference type="PROSITE" id="PS50110"/>
    </source>
</evidence>
<gene>
    <name evidence="6" type="ORF">LPB137_00165</name>
</gene>
<dbReference type="CDD" id="cd01949">
    <property type="entry name" value="GGDEF"/>
    <property type="match status" value="1"/>
</dbReference>
<dbReference type="InterPro" id="IPR000160">
    <property type="entry name" value="GGDEF_dom"/>
</dbReference>
<dbReference type="InterPro" id="IPR029787">
    <property type="entry name" value="Nucleotide_cyclase"/>
</dbReference>
<dbReference type="InterPro" id="IPR013655">
    <property type="entry name" value="PAS_fold_3"/>
</dbReference>
<dbReference type="KEGG" id="alp:LPB137_00165"/>
<evidence type="ECO:0000259" key="5">
    <source>
        <dbReference type="PROSITE" id="PS50887"/>
    </source>
</evidence>
<evidence type="ECO:0000256" key="1">
    <source>
        <dbReference type="PROSITE-ProRule" id="PRU00169"/>
    </source>
</evidence>
<dbReference type="InterPro" id="IPR000014">
    <property type="entry name" value="PAS"/>
</dbReference>
<name>A0A1P8KIH8_9BACT</name>
<dbReference type="PROSITE" id="PS50887">
    <property type="entry name" value="GGDEF"/>
    <property type="match status" value="1"/>
</dbReference>
<dbReference type="CDD" id="cd00156">
    <property type="entry name" value="REC"/>
    <property type="match status" value="1"/>
</dbReference>
<dbReference type="SMART" id="SM00267">
    <property type="entry name" value="GGDEF"/>
    <property type="match status" value="1"/>
</dbReference>
<dbReference type="NCBIfam" id="TIGR00254">
    <property type="entry name" value="GGDEF"/>
    <property type="match status" value="1"/>
</dbReference>
<proteinExistence type="predicted"/>
<dbReference type="STRING" id="1850254.LPB137_00165"/>
<dbReference type="Proteomes" id="UP000186074">
    <property type="component" value="Chromosome"/>
</dbReference>
<feature type="domain" description="PAC" evidence="4">
    <location>
        <begin position="322"/>
        <end position="374"/>
    </location>
</feature>
<dbReference type="InterPro" id="IPR001789">
    <property type="entry name" value="Sig_transdc_resp-reg_receiver"/>
</dbReference>
<dbReference type="PROSITE" id="PS50113">
    <property type="entry name" value="PAC"/>
    <property type="match status" value="1"/>
</dbReference>
<dbReference type="SMART" id="SM00086">
    <property type="entry name" value="PAC"/>
    <property type="match status" value="1"/>
</dbReference>
<evidence type="ECO:0000259" key="3">
    <source>
        <dbReference type="PROSITE" id="PS50112"/>
    </source>
</evidence>
<dbReference type="GO" id="GO:0003824">
    <property type="term" value="F:catalytic activity"/>
    <property type="evidence" value="ECO:0007669"/>
    <property type="project" value="UniProtKB-ARBA"/>
</dbReference>
<dbReference type="InterPro" id="IPR035965">
    <property type="entry name" value="PAS-like_dom_sf"/>
</dbReference>
<accession>A0A1P8KIH8</accession>
<evidence type="ECO:0000313" key="6">
    <source>
        <dbReference type="EMBL" id="APW64353.1"/>
    </source>
</evidence>
<dbReference type="OrthoDB" id="5341439at2"/>
<evidence type="ECO:0000313" key="7">
    <source>
        <dbReference type="Proteomes" id="UP000186074"/>
    </source>
</evidence>
<dbReference type="CDD" id="cd00130">
    <property type="entry name" value="PAS"/>
    <property type="match status" value="1"/>
</dbReference>
<dbReference type="InterPro" id="IPR043128">
    <property type="entry name" value="Rev_trsase/Diguanyl_cyclase"/>
</dbReference>
<keyword evidence="1" id="KW-0597">Phosphoprotein</keyword>
<keyword evidence="7" id="KW-1185">Reference proteome</keyword>
<dbReference type="RefSeq" id="WP_076082746.1">
    <property type="nucleotide sequence ID" value="NZ_CP019070.1"/>
</dbReference>
<dbReference type="GO" id="GO:0000160">
    <property type="term" value="P:phosphorelay signal transduction system"/>
    <property type="evidence" value="ECO:0007669"/>
    <property type="project" value="InterPro"/>
</dbReference>
<dbReference type="Gene3D" id="3.30.70.270">
    <property type="match status" value="1"/>
</dbReference>
<sequence>MKKLLIIDDSIHVITSFIKLFAEKNNFSIYTTNNTKEAKKLIKKNNFFTIILSIKYLAKSDNKLTNILKSDYIPIIILSSKINNELQVEYKKNFNVIDYVLKDTTYGLKHAYNLVELFAHIKDYKVLLISESIDSKVKIKHVLKSFSLDIKQANCNSEIIDIVKNDYDISFIIFDYETLLEDIISITKMLRENEKYTNVPILIINNEINKDLKTNLYKIGVDDFIQKPIIEEELKTKIFNLFTNIEQREELDTFNKIFDDNIISSSTNTKGIITSVSSAFSKISGYKKSELVGKSHSIVRHPDMPSSVYKDLWGTINLNNTWKGEIKNLRKDGSSYWVSAVIEPIFDKQKNKIGYYAVRQDITDKKRIYELSITDGLTSLYNRRYFNDIAKAIFDKTVRSNKVFGFMILDIDYFKKYNDTYGHQEGDNVLISFSKSLKDTFKRSDDLIFRLGGEEFGVLINAKTQEDILELANLAKSNIEELEIKHKENPPLSIVTASFGLIIIESKDIDLDHKLDFIYKEADTKLYEAKDNGRNNIKYKII</sequence>
<organism evidence="6 7">
    <name type="scientific">Poseidonibacter parvus</name>
    <dbReference type="NCBI Taxonomy" id="1850254"/>
    <lineage>
        <taxon>Bacteria</taxon>
        <taxon>Pseudomonadati</taxon>
        <taxon>Campylobacterota</taxon>
        <taxon>Epsilonproteobacteria</taxon>
        <taxon>Campylobacterales</taxon>
        <taxon>Arcobacteraceae</taxon>
        <taxon>Poseidonibacter</taxon>
    </lineage>
</organism>
<dbReference type="InterPro" id="IPR011006">
    <property type="entry name" value="CheY-like_superfamily"/>
</dbReference>
<dbReference type="Pfam" id="PF00990">
    <property type="entry name" value="GGDEF"/>
    <property type="match status" value="1"/>
</dbReference>
<dbReference type="EMBL" id="CP019070">
    <property type="protein sequence ID" value="APW64353.1"/>
    <property type="molecule type" value="Genomic_DNA"/>
</dbReference>
<dbReference type="InterPro" id="IPR052163">
    <property type="entry name" value="DGC-Regulatory_Protein"/>
</dbReference>
<feature type="domain" description="PAS" evidence="3">
    <location>
        <begin position="268"/>
        <end position="319"/>
    </location>
</feature>
<feature type="domain" description="Response regulatory" evidence="2">
    <location>
        <begin position="125"/>
        <end position="242"/>
    </location>
</feature>
<feature type="domain" description="GGDEF" evidence="5">
    <location>
        <begin position="402"/>
        <end position="542"/>
    </location>
</feature>
<dbReference type="PANTHER" id="PTHR46663">
    <property type="entry name" value="DIGUANYLATE CYCLASE DGCT-RELATED"/>
    <property type="match status" value="1"/>
</dbReference>
<dbReference type="FunFam" id="3.30.70.270:FF:000001">
    <property type="entry name" value="Diguanylate cyclase domain protein"/>
    <property type="match status" value="1"/>
</dbReference>
<dbReference type="Gene3D" id="3.40.50.2300">
    <property type="match status" value="2"/>
</dbReference>
<dbReference type="InterPro" id="IPR001610">
    <property type="entry name" value="PAC"/>
</dbReference>
<dbReference type="AlphaFoldDB" id="A0A1P8KIH8"/>
<feature type="modified residue" description="4-aspartylphosphate" evidence="1">
    <location>
        <position position="175"/>
    </location>
</feature>
<dbReference type="InterPro" id="IPR000700">
    <property type="entry name" value="PAS-assoc_C"/>
</dbReference>
<reference evidence="6 7" key="1">
    <citation type="submission" date="2017-01" db="EMBL/GenBank/DDBJ databases">
        <title>Genome sequencing of Arcobacter sp. LPB0137.</title>
        <authorList>
            <person name="Lee G.-W."/>
            <person name="Yi H."/>
        </authorList>
    </citation>
    <scope>NUCLEOTIDE SEQUENCE [LARGE SCALE GENOMIC DNA]</scope>
    <source>
        <strain evidence="6 7">LPB0137</strain>
    </source>
</reference>
<dbReference type="SMART" id="SM00448">
    <property type="entry name" value="REC"/>
    <property type="match status" value="2"/>
</dbReference>
<dbReference type="PROSITE" id="PS50110">
    <property type="entry name" value="RESPONSE_REGULATORY"/>
    <property type="match status" value="2"/>
</dbReference>
<dbReference type="NCBIfam" id="TIGR00229">
    <property type="entry name" value="sensory_box"/>
    <property type="match status" value="1"/>
</dbReference>
<dbReference type="SUPFAM" id="SSF55785">
    <property type="entry name" value="PYP-like sensor domain (PAS domain)"/>
    <property type="match status" value="1"/>
</dbReference>
<dbReference type="PANTHER" id="PTHR46663:SF4">
    <property type="entry name" value="DIGUANYLATE CYCLASE DGCT-RELATED"/>
    <property type="match status" value="1"/>
</dbReference>
<protein>
    <recommendedName>
        <fullName evidence="8">Diguanylate cyclase</fullName>
    </recommendedName>
</protein>
<dbReference type="Pfam" id="PF08447">
    <property type="entry name" value="PAS_3"/>
    <property type="match status" value="1"/>
</dbReference>
<dbReference type="Gene3D" id="3.30.450.20">
    <property type="entry name" value="PAS domain"/>
    <property type="match status" value="1"/>
</dbReference>
<comment type="caution">
    <text evidence="1">Lacks conserved residue(s) required for the propagation of feature annotation.</text>
</comment>
<evidence type="ECO:0000259" key="4">
    <source>
        <dbReference type="PROSITE" id="PS50113"/>
    </source>
</evidence>
<dbReference type="SUPFAM" id="SSF52172">
    <property type="entry name" value="CheY-like"/>
    <property type="match status" value="2"/>
</dbReference>
<evidence type="ECO:0008006" key="8">
    <source>
        <dbReference type="Google" id="ProtNLM"/>
    </source>
</evidence>
<dbReference type="SUPFAM" id="SSF55073">
    <property type="entry name" value="Nucleotide cyclase"/>
    <property type="match status" value="1"/>
</dbReference>
<dbReference type="PROSITE" id="PS50112">
    <property type="entry name" value="PAS"/>
    <property type="match status" value="1"/>
</dbReference>